<keyword evidence="9 16" id="KW-0472">Membrane</keyword>
<dbReference type="GO" id="GO:0007193">
    <property type="term" value="P:adenylate cyclase-inhibiting G protein-coupled receptor signaling pathway"/>
    <property type="evidence" value="ECO:0007669"/>
    <property type="project" value="TreeGrafter"/>
</dbReference>
<dbReference type="PRINTS" id="PR01421">
    <property type="entry name" value="GPR37ORPHANR"/>
</dbReference>
<feature type="transmembrane region" description="Helical" evidence="16">
    <location>
        <begin position="443"/>
        <end position="462"/>
    </location>
</feature>
<feature type="compositionally biased region" description="Basic and acidic residues" evidence="15">
    <location>
        <begin position="7"/>
        <end position="20"/>
    </location>
</feature>
<dbReference type="GO" id="GO:0043410">
    <property type="term" value="P:positive regulation of MAPK cascade"/>
    <property type="evidence" value="ECO:0007669"/>
    <property type="project" value="TreeGrafter"/>
</dbReference>
<dbReference type="AlphaFoldDB" id="A0AAV9QTH4"/>
<accession>A0AAV9QTH4</accession>
<evidence type="ECO:0000256" key="8">
    <source>
        <dbReference type="ARBA" id="ARBA00023040"/>
    </source>
</evidence>
<evidence type="ECO:0000256" key="14">
    <source>
        <dbReference type="ARBA" id="ARBA00023273"/>
    </source>
</evidence>
<evidence type="ECO:0000259" key="17">
    <source>
        <dbReference type="PROSITE" id="PS50262"/>
    </source>
</evidence>
<reference evidence="18 19" key="1">
    <citation type="submission" date="2021-06" db="EMBL/GenBank/DDBJ databases">
        <authorList>
            <person name="Palmer J.M."/>
        </authorList>
    </citation>
    <scope>NUCLEOTIDE SEQUENCE [LARGE SCALE GENOMIC DNA]</scope>
    <source>
        <strain evidence="18 19">MEX-2019</strain>
        <tissue evidence="18">Muscle</tissue>
    </source>
</reference>
<keyword evidence="11" id="KW-0675">Receptor</keyword>
<dbReference type="InterPro" id="IPR003909">
    <property type="entry name" value="GPR37_orph"/>
</dbReference>
<dbReference type="InterPro" id="IPR000276">
    <property type="entry name" value="GPCR_Rhodpsn"/>
</dbReference>
<dbReference type="FunFam" id="1.20.1070.10:FF:000059">
    <property type="entry name" value="G protein-coupled receptor 37"/>
    <property type="match status" value="1"/>
</dbReference>
<dbReference type="PANTHER" id="PTHR46216">
    <property type="entry name" value="PROSAPOSIN RECEPTOR GPR37 FAMILY MEMBER"/>
    <property type="match status" value="1"/>
</dbReference>
<keyword evidence="6" id="KW-0832">Ubl conjugation</keyword>
<feature type="region of interest" description="Disordered" evidence="15">
    <location>
        <begin position="213"/>
        <end position="238"/>
    </location>
</feature>
<evidence type="ECO:0000256" key="3">
    <source>
        <dbReference type="ARBA" id="ARBA00022475"/>
    </source>
</evidence>
<evidence type="ECO:0000256" key="1">
    <source>
        <dbReference type="ARBA" id="ARBA00004316"/>
    </source>
</evidence>
<keyword evidence="13" id="KW-0807">Transducer</keyword>
<dbReference type="Pfam" id="PF00001">
    <property type="entry name" value="7tm_1"/>
    <property type="match status" value="1"/>
</dbReference>
<feature type="domain" description="G-protein coupled receptors family 1 profile" evidence="17">
    <location>
        <begin position="275"/>
        <end position="560"/>
    </location>
</feature>
<keyword evidence="3" id="KW-1003">Cell membrane</keyword>
<dbReference type="EMBL" id="JAHHUM010002884">
    <property type="protein sequence ID" value="KAK5600538.1"/>
    <property type="molecule type" value="Genomic_DNA"/>
</dbReference>
<name>A0AAV9QTH4_9TELE</name>
<evidence type="ECO:0000313" key="19">
    <source>
        <dbReference type="Proteomes" id="UP001311232"/>
    </source>
</evidence>
<evidence type="ECO:0000256" key="7">
    <source>
        <dbReference type="ARBA" id="ARBA00022989"/>
    </source>
</evidence>
<dbReference type="GO" id="GO:0043235">
    <property type="term" value="C:receptor complex"/>
    <property type="evidence" value="ECO:0007669"/>
    <property type="project" value="TreeGrafter"/>
</dbReference>
<feature type="transmembrane region" description="Helical" evidence="16">
    <location>
        <begin position="540"/>
        <end position="563"/>
    </location>
</feature>
<keyword evidence="19" id="KW-1185">Reference proteome</keyword>
<evidence type="ECO:0000256" key="15">
    <source>
        <dbReference type="SAM" id="MobiDB-lite"/>
    </source>
</evidence>
<evidence type="ECO:0000256" key="6">
    <source>
        <dbReference type="ARBA" id="ARBA00022843"/>
    </source>
</evidence>
<evidence type="ECO:0000256" key="12">
    <source>
        <dbReference type="ARBA" id="ARBA00023180"/>
    </source>
</evidence>
<feature type="region of interest" description="Disordered" evidence="15">
    <location>
        <begin position="1"/>
        <end position="75"/>
    </location>
</feature>
<evidence type="ECO:0000256" key="10">
    <source>
        <dbReference type="ARBA" id="ARBA00023157"/>
    </source>
</evidence>
<evidence type="ECO:0000256" key="16">
    <source>
        <dbReference type="SAM" id="Phobius"/>
    </source>
</evidence>
<feature type="transmembrane region" description="Helical" evidence="16">
    <location>
        <begin position="256"/>
        <end position="283"/>
    </location>
</feature>
<keyword evidence="12" id="KW-0325">Glycoprotein</keyword>
<evidence type="ECO:0000256" key="11">
    <source>
        <dbReference type="ARBA" id="ARBA00023170"/>
    </source>
</evidence>
<protein>
    <recommendedName>
        <fullName evidence="17">G-protein coupled receptors family 1 profile domain-containing protein</fullName>
    </recommendedName>
</protein>
<keyword evidence="14" id="KW-0966">Cell projection</keyword>
<organism evidence="18 19">
    <name type="scientific">Crenichthys baileyi</name>
    <name type="common">White River springfish</name>
    <dbReference type="NCBI Taxonomy" id="28760"/>
    <lineage>
        <taxon>Eukaryota</taxon>
        <taxon>Metazoa</taxon>
        <taxon>Chordata</taxon>
        <taxon>Craniata</taxon>
        <taxon>Vertebrata</taxon>
        <taxon>Euteleostomi</taxon>
        <taxon>Actinopterygii</taxon>
        <taxon>Neopterygii</taxon>
        <taxon>Teleostei</taxon>
        <taxon>Neoteleostei</taxon>
        <taxon>Acanthomorphata</taxon>
        <taxon>Ovalentaria</taxon>
        <taxon>Atherinomorphae</taxon>
        <taxon>Cyprinodontiformes</taxon>
        <taxon>Goodeidae</taxon>
        <taxon>Crenichthys</taxon>
    </lineage>
</organism>
<dbReference type="GO" id="GO:0008528">
    <property type="term" value="F:G protein-coupled peptide receptor activity"/>
    <property type="evidence" value="ECO:0007669"/>
    <property type="project" value="TreeGrafter"/>
</dbReference>
<comment type="caution">
    <text evidence="18">The sequence shown here is derived from an EMBL/GenBank/DDBJ whole genome shotgun (WGS) entry which is preliminary data.</text>
</comment>
<dbReference type="PRINTS" id="PR00237">
    <property type="entry name" value="GPCRRHODOPSN"/>
</dbReference>
<dbReference type="Proteomes" id="UP001311232">
    <property type="component" value="Unassembled WGS sequence"/>
</dbReference>
<dbReference type="PROSITE" id="PS50262">
    <property type="entry name" value="G_PROTEIN_RECEP_F1_2"/>
    <property type="match status" value="1"/>
</dbReference>
<dbReference type="GO" id="GO:0042995">
    <property type="term" value="C:cell projection"/>
    <property type="evidence" value="ECO:0007669"/>
    <property type="project" value="UniProtKB-SubCell"/>
</dbReference>
<keyword evidence="8" id="KW-0297">G-protein coupled receptor</keyword>
<feature type="transmembrane region" description="Helical" evidence="16">
    <location>
        <begin position="377"/>
        <end position="399"/>
    </location>
</feature>
<keyword evidence="4 16" id="KW-0812">Transmembrane</keyword>
<evidence type="ECO:0000256" key="2">
    <source>
        <dbReference type="ARBA" id="ARBA00004651"/>
    </source>
</evidence>
<dbReference type="SUPFAM" id="SSF81321">
    <property type="entry name" value="Family A G protein-coupled receptor-like"/>
    <property type="match status" value="1"/>
</dbReference>
<feature type="transmembrane region" description="Helical" evidence="16">
    <location>
        <begin position="295"/>
        <end position="316"/>
    </location>
</feature>
<evidence type="ECO:0000256" key="5">
    <source>
        <dbReference type="ARBA" id="ARBA00022729"/>
    </source>
</evidence>
<dbReference type="InterPro" id="IPR017452">
    <property type="entry name" value="GPCR_Rhodpsn_7TM"/>
</dbReference>
<keyword evidence="10" id="KW-1015">Disulfide bond</keyword>
<feature type="transmembrane region" description="Helical" evidence="16">
    <location>
        <begin position="505"/>
        <end position="528"/>
    </location>
</feature>
<dbReference type="PANTHER" id="PTHR46216:SF2">
    <property type="entry name" value="G PROTEIN-COUPLED RECEPTOR 37-LIKE 1B"/>
    <property type="match status" value="1"/>
</dbReference>
<evidence type="ECO:0000256" key="13">
    <source>
        <dbReference type="ARBA" id="ARBA00023224"/>
    </source>
</evidence>
<evidence type="ECO:0000313" key="18">
    <source>
        <dbReference type="EMBL" id="KAK5600538.1"/>
    </source>
</evidence>
<keyword evidence="5" id="KW-0732">Signal</keyword>
<keyword evidence="7 16" id="KW-1133">Transmembrane helix</keyword>
<evidence type="ECO:0000256" key="4">
    <source>
        <dbReference type="ARBA" id="ARBA00022692"/>
    </source>
</evidence>
<dbReference type="Gene3D" id="1.20.1070.10">
    <property type="entry name" value="Rhodopsin 7-helix transmembrane proteins"/>
    <property type="match status" value="1"/>
</dbReference>
<gene>
    <name evidence="18" type="ORF">CRENBAI_014768</name>
</gene>
<dbReference type="GO" id="GO:0005886">
    <property type="term" value="C:plasma membrane"/>
    <property type="evidence" value="ECO:0007669"/>
    <property type="project" value="UniProtKB-SubCell"/>
</dbReference>
<sequence length="622" mass="69611">MVKVRLYRPDTQHRFQRIPDKSSIQPCSRGLLVPRDPQSSRTPSPSAACCPDRETDHQRAARPCPPPPGALFGLPMDGKNREECLKVQNLSRNTVGIDLNFEFLVKGLYRNRPNSTVQFIHAKSVEEQDKQQRSTHKSSYSVQLKALWSGKQLQTADDTYNPEESRPLPDMVDLDLDRRLRLARGADEDEQQSTFSHSFENEWVTTPQVTEFSNTTKVETTNNHRDETNIHTNTSNSDDEGPGLFNPFYPLAKSSYVAYVVLFLAGLVLAVGMVANMAVMCVVWNNYYMRSAWNYLLASVAFWDFLVLVVCLPVVVLNHLSNRRILGDITCRMVPYMEVVSLGITSFTLCALGIDRFHAATSSPQPKTRRVERCRSVLLKMLLVWLSALLLSSPEIFLWQLSQAVSPSTSRMVDSCTITPSSPLSIYLPDSLHSLLLRYHQGRMWWCFGCYFCLPVLFTILCQMATRNVNSDSSSAQKQRNHDDRSNSQKSQQHQAVERQLNCTLLALAVVYGVCALPEHVCNITLAYTHITVSEGTAAILALVHHFLLFLKCAVTPVLLLCLCKALGQAFMDCCCCCCQECQPTTAQGSPGSAQVKLKAANETSLFFDKAKDTTAILSISS</sequence>
<proteinExistence type="predicted"/>
<comment type="subcellular location">
    <subcellularLocation>
        <location evidence="2">Cell membrane</location>
        <topology evidence="2">Multi-pass membrane protein</topology>
    </subcellularLocation>
    <subcellularLocation>
        <location evidence="1">Cell projection</location>
    </subcellularLocation>
</comment>
<evidence type="ECO:0000256" key="9">
    <source>
        <dbReference type="ARBA" id="ARBA00023136"/>
    </source>
</evidence>